<dbReference type="EMBL" id="CWOW01000008">
    <property type="protein sequence ID" value="CSA52965.1"/>
    <property type="molecule type" value="Genomic_DNA"/>
</dbReference>
<accession>A0A655UM69</accession>
<evidence type="ECO:0000313" key="1">
    <source>
        <dbReference type="EMBL" id="CSA52965.1"/>
    </source>
</evidence>
<organism evidence="1 2">
    <name type="scientific">Vibrio cholerae</name>
    <dbReference type="NCBI Taxonomy" id="666"/>
    <lineage>
        <taxon>Bacteria</taxon>
        <taxon>Pseudomonadati</taxon>
        <taxon>Pseudomonadota</taxon>
        <taxon>Gammaproteobacteria</taxon>
        <taxon>Vibrionales</taxon>
        <taxon>Vibrionaceae</taxon>
        <taxon>Vibrio</taxon>
    </lineage>
</organism>
<evidence type="ECO:0000313" key="2">
    <source>
        <dbReference type="Proteomes" id="UP000044806"/>
    </source>
</evidence>
<proteinExistence type="predicted"/>
<reference evidence="1 2" key="1">
    <citation type="submission" date="2015-07" db="EMBL/GenBank/DDBJ databases">
        <authorList>
            <consortium name="Pathogen Informatics"/>
        </authorList>
    </citation>
    <scope>NUCLEOTIDE SEQUENCE [LARGE SCALE GENOMIC DNA]</scope>
    <source>
        <strain evidence="1 2">A51</strain>
    </source>
</reference>
<protein>
    <submittedName>
        <fullName evidence="1">Uncharacterized protein</fullName>
    </submittedName>
</protein>
<dbReference type="Proteomes" id="UP000044806">
    <property type="component" value="Unassembled WGS sequence"/>
</dbReference>
<gene>
    <name evidence="1" type="ORF">ERS013165_01795</name>
</gene>
<dbReference type="AlphaFoldDB" id="A0A655UM69"/>
<sequence>MLEPITLWFLGNALGRYRHFAHNVWEYHGKSRVTDHLVHVVAMKHERFSRGLGYRVDGHDNHE</sequence>
<name>A0A655UM69_VIBCL</name>